<keyword evidence="4 9" id="KW-0812">Transmembrane</keyword>
<sequence>MSNKKENKINIGGMRRRGFHGNFQKEKAKNPFPTMIRLWHYIKKQNFKMFLVFIFIILEATFSTLAPDYLRIIFDKFNTINKIKIIMPSIYMLLMIYFLKNISMWLNSYFVIDVAQKTIANLREDLFKKIQILKIEFIDKNENGDFISRLINDIENISNTLNETITQLILSVILVIGSLFFMFKLNIILTLTVIFTVPITMLLTSFVAKFTGKYFKSTQKKLGELNGFIEEQITGIKIVKAFAQETPIINKFSQKNLPLKNDIIKAQIFSGIMGPIMNFISNLIFLVIILVGSYLITIDKATIGIIVAFLSYSRNFNRPLIQLAQLYNNFQSAIAGAERVFEIIDEESEFDNDGKIIVDKLEGNVEFQNVYFSYEKEKQVLKNINFNVKKGETIAIVGPTGAGKTTIINLLTKFYNINKGKILIDGIDINDMNKKSLRKRLGIVLQDTYIFSDTVLENIKFGNLEATFKEIQKAASLSNADKFIKKLPNEYNEILSEEGGNLSKGEKQLISITRAILANHDILILDEATSNVDTITEKHIQEGMLNLMKGKTSFIIAHRLSTIKEADKIIVIDNGEIVEIGTHNDLLTRKGFYYNLYTTQTNFNLK</sequence>
<dbReference type="Gene3D" id="1.20.1560.10">
    <property type="entry name" value="ABC transporter type 1, transmembrane domain"/>
    <property type="match status" value="1"/>
</dbReference>
<dbReference type="Pfam" id="PF00005">
    <property type="entry name" value="ABC_tran"/>
    <property type="match status" value="1"/>
</dbReference>
<feature type="transmembrane region" description="Helical" evidence="9">
    <location>
        <begin position="165"/>
        <end position="183"/>
    </location>
</feature>
<dbReference type="GO" id="GO:0016887">
    <property type="term" value="F:ATP hydrolysis activity"/>
    <property type="evidence" value="ECO:0007669"/>
    <property type="project" value="InterPro"/>
</dbReference>
<dbReference type="Pfam" id="PF00664">
    <property type="entry name" value="ABC_membrane"/>
    <property type="match status" value="1"/>
</dbReference>
<proteinExistence type="predicted"/>
<evidence type="ECO:0000256" key="7">
    <source>
        <dbReference type="ARBA" id="ARBA00022989"/>
    </source>
</evidence>
<feature type="domain" description="ABC transmembrane type-1" evidence="11">
    <location>
        <begin position="50"/>
        <end position="332"/>
    </location>
</feature>
<evidence type="ECO:0000256" key="2">
    <source>
        <dbReference type="ARBA" id="ARBA00022448"/>
    </source>
</evidence>
<comment type="caution">
    <text evidence="12">The sequence shown here is derived from an EMBL/GenBank/DDBJ whole genome shotgun (WGS) entry which is preliminary data.</text>
</comment>
<evidence type="ECO:0000313" key="12">
    <source>
        <dbReference type="EMBL" id="TDT71454.1"/>
    </source>
</evidence>
<dbReference type="InterPro" id="IPR011527">
    <property type="entry name" value="ABC1_TM_dom"/>
</dbReference>
<keyword evidence="2" id="KW-0813">Transport</keyword>
<gene>
    <name evidence="12" type="ORF">EV215_0829</name>
</gene>
<feature type="transmembrane region" description="Helical" evidence="9">
    <location>
        <begin position="47"/>
        <end position="67"/>
    </location>
</feature>
<evidence type="ECO:0000259" key="11">
    <source>
        <dbReference type="PROSITE" id="PS50929"/>
    </source>
</evidence>
<evidence type="ECO:0000259" key="10">
    <source>
        <dbReference type="PROSITE" id="PS50893"/>
    </source>
</evidence>
<dbReference type="InterPro" id="IPR036640">
    <property type="entry name" value="ABC1_TM_sf"/>
</dbReference>
<dbReference type="InterPro" id="IPR003439">
    <property type="entry name" value="ABC_transporter-like_ATP-bd"/>
</dbReference>
<evidence type="ECO:0000256" key="9">
    <source>
        <dbReference type="SAM" id="Phobius"/>
    </source>
</evidence>
<dbReference type="FunFam" id="1.20.1560.10:FF:000011">
    <property type="entry name" value="Multidrug ABC transporter ATP-binding protein"/>
    <property type="match status" value="1"/>
</dbReference>
<keyword evidence="7 9" id="KW-1133">Transmembrane helix</keyword>
<organism evidence="12 13">
    <name type="scientific">Hypnocyclicus thermotrophus</name>
    <dbReference type="NCBI Taxonomy" id="1627895"/>
    <lineage>
        <taxon>Bacteria</taxon>
        <taxon>Fusobacteriati</taxon>
        <taxon>Fusobacteriota</taxon>
        <taxon>Fusobacteriia</taxon>
        <taxon>Fusobacteriales</taxon>
        <taxon>Fusobacteriaceae</taxon>
        <taxon>Hypnocyclicus</taxon>
    </lineage>
</organism>
<dbReference type="PANTHER" id="PTHR43394:SF1">
    <property type="entry name" value="ATP-BINDING CASSETTE SUB-FAMILY B MEMBER 10, MITOCHONDRIAL"/>
    <property type="match status" value="1"/>
</dbReference>
<dbReference type="GO" id="GO:0005524">
    <property type="term" value="F:ATP binding"/>
    <property type="evidence" value="ECO:0007669"/>
    <property type="project" value="UniProtKB-KW"/>
</dbReference>
<dbReference type="SUPFAM" id="SSF52540">
    <property type="entry name" value="P-loop containing nucleoside triphosphate hydrolases"/>
    <property type="match status" value="1"/>
</dbReference>
<dbReference type="GO" id="GO:0015421">
    <property type="term" value="F:ABC-type oligopeptide transporter activity"/>
    <property type="evidence" value="ECO:0007669"/>
    <property type="project" value="TreeGrafter"/>
</dbReference>
<keyword evidence="3" id="KW-1003">Cell membrane</keyword>
<keyword evidence="6 12" id="KW-0067">ATP-binding</keyword>
<dbReference type="Gene3D" id="3.40.50.300">
    <property type="entry name" value="P-loop containing nucleotide triphosphate hydrolases"/>
    <property type="match status" value="1"/>
</dbReference>
<dbReference type="CDD" id="cd03254">
    <property type="entry name" value="ABCC_Glucan_exporter_like"/>
    <property type="match status" value="1"/>
</dbReference>
<evidence type="ECO:0000256" key="5">
    <source>
        <dbReference type="ARBA" id="ARBA00022741"/>
    </source>
</evidence>
<protein>
    <submittedName>
        <fullName evidence="12">ATP-binding cassette subfamily B protein</fullName>
    </submittedName>
</protein>
<dbReference type="PROSITE" id="PS50893">
    <property type="entry name" value="ABC_TRANSPORTER_2"/>
    <property type="match status" value="1"/>
</dbReference>
<keyword evidence="5" id="KW-0547">Nucleotide-binding</keyword>
<feature type="domain" description="ABC transporter" evidence="10">
    <location>
        <begin position="365"/>
        <end position="599"/>
    </location>
</feature>
<dbReference type="PANTHER" id="PTHR43394">
    <property type="entry name" value="ATP-DEPENDENT PERMEASE MDL1, MITOCHONDRIAL"/>
    <property type="match status" value="1"/>
</dbReference>
<dbReference type="RefSeq" id="WP_134112722.1">
    <property type="nucleotide sequence ID" value="NZ_SOBG01000003.1"/>
</dbReference>
<evidence type="ECO:0000256" key="4">
    <source>
        <dbReference type="ARBA" id="ARBA00022692"/>
    </source>
</evidence>
<dbReference type="InterPro" id="IPR027417">
    <property type="entry name" value="P-loop_NTPase"/>
</dbReference>
<dbReference type="Proteomes" id="UP000294678">
    <property type="component" value="Unassembled WGS sequence"/>
</dbReference>
<dbReference type="InterPro" id="IPR039421">
    <property type="entry name" value="Type_1_exporter"/>
</dbReference>
<dbReference type="InterPro" id="IPR003593">
    <property type="entry name" value="AAA+_ATPase"/>
</dbReference>
<name>A0AA46DZ22_9FUSO</name>
<accession>A0AA46DZ22</accession>
<evidence type="ECO:0000256" key="8">
    <source>
        <dbReference type="ARBA" id="ARBA00023136"/>
    </source>
</evidence>
<dbReference type="PROSITE" id="PS50929">
    <property type="entry name" value="ABC_TM1F"/>
    <property type="match status" value="1"/>
</dbReference>
<feature type="transmembrane region" description="Helical" evidence="9">
    <location>
        <begin position="189"/>
        <end position="211"/>
    </location>
</feature>
<evidence type="ECO:0000256" key="3">
    <source>
        <dbReference type="ARBA" id="ARBA00022475"/>
    </source>
</evidence>
<dbReference type="AlphaFoldDB" id="A0AA46DZ22"/>
<dbReference type="FunFam" id="3.40.50.300:FF:000287">
    <property type="entry name" value="Multidrug ABC transporter ATP-binding protein"/>
    <property type="match status" value="1"/>
</dbReference>
<evidence type="ECO:0000256" key="6">
    <source>
        <dbReference type="ARBA" id="ARBA00022840"/>
    </source>
</evidence>
<reference evidence="12 13" key="1">
    <citation type="submission" date="2019-03" db="EMBL/GenBank/DDBJ databases">
        <title>Genomic Encyclopedia of Type Strains, Phase IV (KMG-IV): sequencing the most valuable type-strain genomes for metagenomic binning, comparative biology and taxonomic classification.</title>
        <authorList>
            <person name="Goeker M."/>
        </authorList>
    </citation>
    <scope>NUCLEOTIDE SEQUENCE [LARGE SCALE GENOMIC DNA]</scope>
    <source>
        <strain evidence="12 13">DSM 100055</strain>
    </source>
</reference>
<comment type="subcellular location">
    <subcellularLocation>
        <location evidence="1">Cell membrane</location>
        <topology evidence="1">Multi-pass membrane protein</topology>
    </subcellularLocation>
</comment>
<dbReference type="GO" id="GO:0005886">
    <property type="term" value="C:plasma membrane"/>
    <property type="evidence" value="ECO:0007669"/>
    <property type="project" value="UniProtKB-SubCell"/>
</dbReference>
<keyword evidence="8 9" id="KW-0472">Membrane</keyword>
<evidence type="ECO:0000313" key="13">
    <source>
        <dbReference type="Proteomes" id="UP000294678"/>
    </source>
</evidence>
<dbReference type="EMBL" id="SOBG01000003">
    <property type="protein sequence ID" value="TDT71454.1"/>
    <property type="molecule type" value="Genomic_DNA"/>
</dbReference>
<feature type="transmembrane region" description="Helical" evidence="9">
    <location>
        <begin position="283"/>
        <end position="312"/>
    </location>
</feature>
<dbReference type="SMART" id="SM00382">
    <property type="entry name" value="AAA"/>
    <property type="match status" value="1"/>
</dbReference>
<dbReference type="SUPFAM" id="SSF90123">
    <property type="entry name" value="ABC transporter transmembrane region"/>
    <property type="match status" value="1"/>
</dbReference>
<keyword evidence="13" id="KW-1185">Reference proteome</keyword>
<evidence type="ECO:0000256" key="1">
    <source>
        <dbReference type="ARBA" id="ARBA00004651"/>
    </source>
</evidence>
<dbReference type="CDD" id="cd18547">
    <property type="entry name" value="ABC_6TM_Tm288_like"/>
    <property type="match status" value="1"/>
</dbReference>